<evidence type="ECO:0000313" key="5">
    <source>
        <dbReference type="Proteomes" id="UP000758155"/>
    </source>
</evidence>
<feature type="domain" description="Heterokaryon incompatibility" evidence="2">
    <location>
        <begin position="27"/>
        <end position="113"/>
    </location>
</feature>
<reference evidence="4" key="1">
    <citation type="submission" date="2019-04" db="EMBL/GenBank/DDBJ databases">
        <title>Sequencing of skin fungus with MAO and IRED activity.</title>
        <authorList>
            <person name="Marsaioli A.J."/>
            <person name="Bonatto J.M.C."/>
            <person name="Reis Junior O."/>
        </authorList>
    </citation>
    <scope>NUCLEOTIDE SEQUENCE</scope>
    <source>
        <strain evidence="4">28M1</strain>
    </source>
</reference>
<dbReference type="Pfam" id="PF26640">
    <property type="entry name" value="DUF8212"/>
    <property type="match status" value="1"/>
</dbReference>
<organism evidence="4 5">
    <name type="scientific">Didymella heteroderae</name>
    <dbReference type="NCBI Taxonomy" id="1769908"/>
    <lineage>
        <taxon>Eukaryota</taxon>
        <taxon>Fungi</taxon>
        <taxon>Dikarya</taxon>
        <taxon>Ascomycota</taxon>
        <taxon>Pezizomycotina</taxon>
        <taxon>Dothideomycetes</taxon>
        <taxon>Pleosporomycetidae</taxon>
        <taxon>Pleosporales</taxon>
        <taxon>Pleosporineae</taxon>
        <taxon>Didymellaceae</taxon>
        <taxon>Didymella</taxon>
    </lineage>
</organism>
<dbReference type="EMBL" id="SWKV01000012">
    <property type="protein sequence ID" value="KAF3043500.1"/>
    <property type="molecule type" value="Genomic_DNA"/>
</dbReference>
<accession>A0A9P4WVW3</accession>
<dbReference type="InterPro" id="IPR058525">
    <property type="entry name" value="DUF8212"/>
</dbReference>
<sequence length="598" mass="68651">MRLLQLNNDDGDEFSLVEFLDRDVPPYSILSHTWGSNGSEVTYQDILKGTGKSKAGYKKIRACGMQTAKDNMMYFWVDTCCIDKTSSAELSEAINSMYRWYQDAVVCYAYLEDVPPDLSILAWSAATIRWFTRGWTLQELLAPREVIFFANDWSMVGQRTQCAGHLSAITRIHLDAFQDKSIRSFSIAQRMSWAAERITTRSEDIAYCLLGLFGVNMPLLYGEGQAKAFVRLQEEIMKESNDHSLFAWCDPSAAETELRSLLAESPTYFAASSSVVPSRMDGTSRTYAMTNAGLQITLPMARIPQTFNSSIASWQRKRFIGLLDCKSRTASDYGGMIVLALFRLPGEKDQYGRINTHRLDLQLPKRDYWCSNQRVYVPKYFTRHLCSSRSEQTPLTCEETFNPYGLDFGGKSDATRQVYGSDVRLFTSRSDKSTWRWNLEVGIRERPYGYVMVHSLILPALFFTHTPKRSFEARTSRDLRVHCWSALVTIAIPAIILSVRKLPGCSPAFCHCVIVQLSFCGRFIEAWFYEGASWWYLTQLVLFGCFFVYAYKENRLAYLEPELHSALVFLMYLFFEVNTLCYGFVPYSAHMRLWKSWN</sequence>
<evidence type="ECO:0000259" key="3">
    <source>
        <dbReference type="Pfam" id="PF26640"/>
    </source>
</evidence>
<evidence type="ECO:0000256" key="1">
    <source>
        <dbReference type="SAM" id="Phobius"/>
    </source>
</evidence>
<keyword evidence="1" id="KW-0472">Membrane</keyword>
<gene>
    <name evidence="4" type="ORF">E8E12_009799</name>
</gene>
<dbReference type="InterPro" id="IPR010730">
    <property type="entry name" value="HET"/>
</dbReference>
<dbReference type="PANTHER" id="PTHR10622">
    <property type="entry name" value="HET DOMAIN-CONTAINING PROTEIN"/>
    <property type="match status" value="1"/>
</dbReference>
<dbReference type="AlphaFoldDB" id="A0A9P4WVW3"/>
<evidence type="ECO:0000259" key="2">
    <source>
        <dbReference type="Pfam" id="PF06985"/>
    </source>
</evidence>
<feature type="transmembrane region" description="Helical" evidence="1">
    <location>
        <begin position="563"/>
        <end position="585"/>
    </location>
</feature>
<dbReference type="Pfam" id="PF06985">
    <property type="entry name" value="HET"/>
    <property type="match status" value="1"/>
</dbReference>
<comment type="caution">
    <text evidence="4">The sequence shown here is derived from an EMBL/GenBank/DDBJ whole genome shotgun (WGS) entry which is preliminary data.</text>
</comment>
<evidence type="ECO:0008006" key="6">
    <source>
        <dbReference type="Google" id="ProtNLM"/>
    </source>
</evidence>
<keyword evidence="1" id="KW-1133">Transmembrane helix</keyword>
<keyword evidence="1" id="KW-0812">Transmembrane</keyword>
<dbReference type="OrthoDB" id="20872at2759"/>
<dbReference type="PANTHER" id="PTHR10622:SF10">
    <property type="entry name" value="HET DOMAIN-CONTAINING PROTEIN"/>
    <property type="match status" value="1"/>
</dbReference>
<protein>
    <recommendedName>
        <fullName evidence="6">Heterokaryon incompatibility domain-containing protein</fullName>
    </recommendedName>
</protein>
<evidence type="ECO:0000313" key="4">
    <source>
        <dbReference type="EMBL" id="KAF3043500.1"/>
    </source>
</evidence>
<feature type="domain" description="DUF8212" evidence="3">
    <location>
        <begin position="227"/>
        <end position="250"/>
    </location>
</feature>
<dbReference type="Proteomes" id="UP000758155">
    <property type="component" value="Unassembled WGS sequence"/>
</dbReference>
<keyword evidence="5" id="KW-1185">Reference proteome</keyword>
<proteinExistence type="predicted"/>
<feature type="transmembrane region" description="Helical" evidence="1">
    <location>
        <begin position="533"/>
        <end position="551"/>
    </location>
</feature>
<name>A0A9P4WVW3_9PLEO</name>